<dbReference type="EMBL" id="LHYI01000032">
    <property type="protein sequence ID" value="KXB08083.1"/>
    <property type="molecule type" value="Genomic_DNA"/>
</dbReference>
<accession>A0ABR5TJD3</accession>
<keyword evidence="3" id="KW-1185">Reference proteome</keyword>
<dbReference type="Pfam" id="PF01037">
    <property type="entry name" value="AsnC_trans_reg"/>
    <property type="match status" value="1"/>
</dbReference>
<feature type="domain" description="Transcription regulator AsnC/Lrp ligand binding" evidence="1">
    <location>
        <begin position="15"/>
        <end position="85"/>
    </location>
</feature>
<protein>
    <recommendedName>
        <fullName evidence="1">Transcription regulator AsnC/Lrp ligand binding domain-containing protein</fullName>
    </recommendedName>
</protein>
<dbReference type="InterPro" id="IPR011008">
    <property type="entry name" value="Dimeric_a/b-barrel"/>
</dbReference>
<organism evidence="2 3">
    <name type="scientific">candidate division MSBL1 archaeon SCGC-AAA382M17</name>
    <dbReference type="NCBI Taxonomy" id="1698284"/>
    <lineage>
        <taxon>Archaea</taxon>
        <taxon>Methanobacteriati</taxon>
        <taxon>Methanobacteriota</taxon>
        <taxon>candidate division MSBL1</taxon>
    </lineage>
</organism>
<dbReference type="InterPro" id="IPR019887">
    <property type="entry name" value="Tscrpt_reg_AsnC/Lrp_C"/>
</dbReference>
<dbReference type="PANTHER" id="PTHR30154">
    <property type="entry name" value="LEUCINE-RESPONSIVE REGULATORY PROTEIN"/>
    <property type="match status" value="1"/>
</dbReference>
<sequence>IIDPKKIGKKLKAFIGVSTEPGRCGEVRPKLIARPEVLEVHEMAGEHDLFLKLITEDAEKLNDILHEIDRVSGVSRTQTSIVLKTEKETTSIPF</sequence>
<dbReference type="Proteomes" id="UP000070633">
    <property type="component" value="Unassembled WGS sequence"/>
</dbReference>
<gene>
    <name evidence="2" type="ORF">AKJ55_01485</name>
</gene>
<name>A0ABR5TJD3_9EURY</name>
<evidence type="ECO:0000313" key="3">
    <source>
        <dbReference type="Proteomes" id="UP000070633"/>
    </source>
</evidence>
<proteinExistence type="predicted"/>
<evidence type="ECO:0000313" key="2">
    <source>
        <dbReference type="EMBL" id="KXB08083.1"/>
    </source>
</evidence>
<dbReference type="PANTHER" id="PTHR30154:SF34">
    <property type="entry name" value="TRANSCRIPTIONAL REGULATOR AZLB"/>
    <property type="match status" value="1"/>
</dbReference>
<comment type="caution">
    <text evidence="2">The sequence shown here is derived from an EMBL/GenBank/DDBJ whole genome shotgun (WGS) entry which is preliminary data.</text>
</comment>
<dbReference type="SUPFAM" id="SSF54909">
    <property type="entry name" value="Dimeric alpha+beta barrel"/>
    <property type="match status" value="1"/>
</dbReference>
<reference evidence="2 3" key="1">
    <citation type="journal article" date="2016" name="Sci. Rep.">
        <title>Metabolic traits of an uncultured archaeal lineage -MSBL1- from brine pools of the Red Sea.</title>
        <authorList>
            <person name="Mwirichia R."/>
            <person name="Alam I."/>
            <person name="Rashid M."/>
            <person name="Vinu M."/>
            <person name="Ba-Alawi W."/>
            <person name="Anthony Kamau A."/>
            <person name="Kamanda Ngugi D."/>
            <person name="Goker M."/>
            <person name="Klenk H.P."/>
            <person name="Bajic V."/>
            <person name="Stingl U."/>
        </authorList>
    </citation>
    <scope>NUCLEOTIDE SEQUENCE [LARGE SCALE GENOMIC DNA]</scope>
    <source>
        <strain evidence="2">SCGC-AAA382M17</strain>
    </source>
</reference>
<feature type="non-terminal residue" evidence="2">
    <location>
        <position position="1"/>
    </location>
</feature>
<dbReference type="Gene3D" id="3.30.70.920">
    <property type="match status" value="1"/>
</dbReference>
<evidence type="ECO:0000259" key="1">
    <source>
        <dbReference type="Pfam" id="PF01037"/>
    </source>
</evidence>